<proteinExistence type="predicted"/>
<feature type="region of interest" description="Disordered" evidence="1">
    <location>
        <begin position="1"/>
        <end position="28"/>
    </location>
</feature>
<dbReference type="STRING" id="84724.SAMN04488564_104188"/>
<name>A0A1I6EDJ5_9PSEU</name>
<sequence>MTRCPPDIELRSVGRNKPTASMSPETRSGMGKAALVYQQNLAIGMAAAGLVGREGDQTRKVFG</sequence>
<dbReference type="EMBL" id="FOYL01000004">
    <property type="protein sequence ID" value="SFR15572.1"/>
    <property type="molecule type" value="Genomic_DNA"/>
</dbReference>
<organism evidence="2 3">
    <name type="scientific">Lentzea waywayandensis</name>
    <dbReference type="NCBI Taxonomy" id="84724"/>
    <lineage>
        <taxon>Bacteria</taxon>
        <taxon>Bacillati</taxon>
        <taxon>Actinomycetota</taxon>
        <taxon>Actinomycetes</taxon>
        <taxon>Pseudonocardiales</taxon>
        <taxon>Pseudonocardiaceae</taxon>
        <taxon>Lentzea</taxon>
    </lineage>
</organism>
<dbReference type="AlphaFoldDB" id="A0A1I6EDJ5"/>
<evidence type="ECO:0000256" key="1">
    <source>
        <dbReference type="SAM" id="MobiDB-lite"/>
    </source>
</evidence>
<gene>
    <name evidence="2" type="ORF">SAMN04488564_104188</name>
</gene>
<evidence type="ECO:0000313" key="3">
    <source>
        <dbReference type="Proteomes" id="UP000198583"/>
    </source>
</evidence>
<keyword evidence="3" id="KW-1185">Reference proteome</keyword>
<dbReference type="Proteomes" id="UP000198583">
    <property type="component" value="Unassembled WGS sequence"/>
</dbReference>
<reference evidence="3" key="1">
    <citation type="submission" date="2016-10" db="EMBL/GenBank/DDBJ databases">
        <authorList>
            <person name="Varghese N."/>
            <person name="Submissions S."/>
        </authorList>
    </citation>
    <scope>NUCLEOTIDE SEQUENCE [LARGE SCALE GENOMIC DNA]</scope>
    <source>
        <strain evidence="3">DSM 44232</strain>
    </source>
</reference>
<feature type="compositionally biased region" description="Basic and acidic residues" evidence="1">
    <location>
        <begin position="1"/>
        <end position="12"/>
    </location>
</feature>
<accession>A0A1I6EDJ5</accession>
<evidence type="ECO:0000313" key="2">
    <source>
        <dbReference type="EMBL" id="SFR15572.1"/>
    </source>
</evidence>
<protein>
    <submittedName>
        <fullName evidence="2">Uncharacterized protein</fullName>
    </submittedName>
</protein>